<feature type="transmembrane region" description="Helical" evidence="6">
    <location>
        <begin position="111"/>
        <end position="144"/>
    </location>
</feature>
<dbReference type="Gene3D" id="1.20.1740.10">
    <property type="entry name" value="Amino acid/polyamine transporter I"/>
    <property type="match status" value="1"/>
</dbReference>
<keyword evidence="2" id="KW-0813">Transport</keyword>
<dbReference type="PIRSF" id="PIRSF006060">
    <property type="entry name" value="AA_transporter"/>
    <property type="match status" value="1"/>
</dbReference>
<dbReference type="InterPro" id="IPR002293">
    <property type="entry name" value="AA/rel_permease1"/>
</dbReference>
<name>A0A139AL56_GONPJ</name>
<evidence type="ECO:0000256" key="6">
    <source>
        <dbReference type="SAM" id="Phobius"/>
    </source>
</evidence>
<dbReference type="OMA" id="NCANSRM"/>
<feature type="transmembrane region" description="Helical" evidence="6">
    <location>
        <begin position="265"/>
        <end position="288"/>
    </location>
</feature>
<dbReference type="GO" id="GO:0016020">
    <property type="term" value="C:membrane"/>
    <property type="evidence" value="ECO:0007669"/>
    <property type="project" value="UniProtKB-SubCell"/>
</dbReference>
<comment type="subcellular location">
    <subcellularLocation>
        <location evidence="1">Membrane</location>
        <topology evidence="1">Multi-pass membrane protein</topology>
    </subcellularLocation>
</comment>
<feature type="transmembrane region" description="Helical" evidence="6">
    <location>
        <begin position="401"/>
        <end position="420"/>
    </location>
</feature>
<dbReference type="GO" id="GO:0022857">
    <property type="term" value="F:transmembrane transporter activity"/>
    <property type="evidence" value="ECO:0007669"/>
    <property type="project" value="InterPro"/>
</dbReference>
<evidence type="ECO:0000256" key="4">
    <source>
        <dbReference type="ARBA" id="ARBA00022989"/>
    </source>
</evidence>
<evidence type="ECO:0000256" key="3">
    <source>
        <dbReference type="ARBA" id="ARBA00022692"/>
    </source>
</evidence>
<feature type="transmembrane region" description="Helical" evidence="6">
    <location>
        <begin position="466"/>
        <end position="487"/>
    </location>
</feature>
<protein>
    <submittedName>
        <fullName evidence="7">APC amino acid permease</fullName>
    </submittedName>
</protein>
<dbReference type="AlphaFoldDB" id="A0A139AL56"/>
<dbReference type="PANTHER" id="PTHR45649:SF26">
    <property type="entry name" value="OS04G0435100 PROTEIN"/>
    <property type="match status" value="1"/>
</dbReference>
<dbReference type="InterPro" id="IPR004840">
    <property type="entry name" value="Amino_acid_permease_CS"/>
</dbReference>
<feature type="transmembrane region" description="Helical" evidence="6">
    <location>
        <begin position="374"/>
        <end position="395"/>
    </location>
</feature>
<evidence type="ECO:0000256" key="1">
    <source>
        <dbReference type="ARBA" id="ARBA00004141"/>
    </source>
</evidence>
<dbReference type="Pfam" id="PF13520">
    <property type="entry name" value="AA_permease_2"/>
    <property type="match status" value="1"/>
</dbReference>
<gene>
    <name evidence="7" type="ORF">M427DRAFT_265533</name>
</gene>
<organism evidence="7 8">
    <name type="scientific">Gonapodya prolifera (strain JEL478)</name>
    <name type="common">Monoblepharis prolifera</name>
    <dbReference type="NCBI Taxonomy" id="1344416"/>
    <lineage>
        <taxon>Eukaryota</taxon>
        <taxon>Fungi</taxon>
        <taxon>Fungi incertae sedis</taxon>
        <taxon>Chytridiomycota</taxon>
        <taxon>Chytridiomycota incertae sedis</taxon>
        <taxon>Monoblepharidomycetes</taxon>
        <taxon>Monoblepharidales</taxon>
        <taxon>Gonapodyaceae</taxon>
        <taxon>Gonapodya</taxon>
    </lineage>
</organism>
<keyword evidence="4 6" id="KW-1133">Transmembrane helix</keyword>
<reference evidence="7 8" key="1">
    <citation type="journal article" date="2015" name="Genome Biol. Evol.">
        <title>Phylogenomic analyses indicate that early fungi evolved digesting cell walls of algal ancestors of land plants.</title>
        <authorList>
            <person name="Chang Y."/>
            <person name="Wang S."/>
            <person name="Sekimoto S."/>
            <person name="Aerts A.L."/>
            <person name="Choi C."/>
            <person name="Clum A."/>
            <person name="LaButti K.M."/>
            <person name="Lindquist E.A."/>
            <person name="Yee Ngan C."/>
            <person name="Ohm R.A."/>
            <person name="Salamov A.A."/>
            <person name="Grigoriev I.V."/>
            <person name="Spatafora J.W."/>
            <person name="Berbee M.L."/>
        </authorList>
    </citation>
    <scope>NUCLEOTIDE SEQUENCE [LARGE SCALE GENOMIC DNA]</scope>
    <source>
        <strain evidence="7 8">JEL478</strain>
    </source>
</reference>
<evidence type="ECO:0000313" key="7">
    <source>
        <dbReference type="EMBL" id="KXS17233.1"/>
    </source>
</evidence>
<evidence type="ECO:0000256" key="2">
    <source>
        <dbReference type="ARBA" id="ARBA00022448"/>
    </source>
</evidence>
<evidence type="ECO:0000256" key="5">
    <source>
        <dbReference type="ARBA" id="ARBA00023136"/>
    </source>
</evidence>
<dbReference type="Proteomes" id="UP000070544">
    <property type="component" value="Unassembled WGS sequence"/>
</dbReference>
<sequence length="533" mass="57454">MAIEVHNVITEDELRLARMGYRQEFQRTFKMIHNFGISLSHISILAGVGSLFTYSLLCGGPAGAVWGWVVISLLSLCVALTMAEICSAYPTAGGLYYWSSKLGGEKNGPVFAWFTGWFNLCGEIGGLASTGLGASSCVFSIILVNNPDFDVTLWKMTILAIVFLIIYAVVNTIGGALLQRLMELSIVVHIAGPITIIATLLAKTPSVQSASFVFGNLQNATGQDNQVFAVLLGLLMPSWTFLGYDASAHVAEETFDAYNNAALGIVYSVSASAVVGFGFLVGMLFSIVDIEAIQGSTYPQSLMQLFYDSTNQNVGLSSFLMFIIALGLFLCGVAVNCANSRMMYAFSRDKAFGSALSKFLYWTNPSTRLPVRTIWFGCFTASLITCIGFGSIVGLQGAASIATIGLMTAYILPTLCKLTFARHTFKRGEFNLGSLSEPIGWIAVGWGCFLFVLFCLPSSYPVNASNFNYASVMIVGITLLTSLAWIFSAKKWFNGPIPRVSEDEIVMMEESIAAAKAAQVIGAVGSMPETAWR</sequence>
<keyword evidence="5 6" id="KW-0472">Membrane</keyword>
<feature type="transmembrane region" description="Helical" evidence="6">
    <location>
        <begin position="316"/>
        <end position="338"/>
    </location>
</feature>
<dbReference type="GO" id="GO:0006865">
    <property type="term" value="P:amino acid transport"/>
    <property type="evidence" value="ECO:0007669"/>
    <property type="project" value="InterPro"/>
</dbReference>
<feature type="transmembrane region" description="Helical" evidence="6">
    <location>
        <begin position="66"/>
        <end position="90"/>
    </location>
</feature>
<feature type="transmembrane region" description="Helical" evidence="6">
    <location>
        <begin position="226"/>
        <end position="244"/>
    </location>
</feature>
<dbReference type="PROSITE" id="PS00218">
    <property type="entry name" value="AMINO_ACID_PERMEASE_1"/>
    <property type="match status" value="1"/>
</dbReference>
<dbReference type="STRING" id="1344416.A0A139AL56"/>
<keyword evidence="8" id="KW-1185">Reference proteome</keyword>
<feature type="transmembrane region" description="Helical" evidence="6">
    <location>
        <begin position="184"/>
        <end position="202"/>
    </location>
</feature>
<dbReference type="PANTHER" id="PTHR45649">
    <property type="entry name" value="AMINO-ACID PERMEASE BAT1"/>
    <property type="match status" value="1"/>
</dbReference>
<dbReference type="OrthoDB" id="10054429at2759"/>
<evidence type="ECO:0000313" key="8">
    <source>
        <dbReference type="Proteomes" id="UP000070544"/>
    </source>
</evidence>
<feature type="transmembrane region" description="Helical" evidence="6">
    <location>
        <begin position="32"/>
        <end position="54"/>
    </location>
</feature>
<feature type="transmembrane region" description="Helical" evidence="6">
    <location>
        <begin position="441"/>
        <end position="460"/>
    </location>
</feature>
<dbReference type="EMBL" id="KQ965748">
    <property type="protein sequence ID" value="KXS17233.1"/>
    <property type="molecule type" value="Genomic_DNA"/>
</dbReference>
<accession>A0A139AL56</accession>
<keyword evidence="3 6" id="KW-0812">Transmembrane</keyword>
<proteinExistence type="predicted"/>
<feature type="transmembrane region" description="Helical" evidence="6">
    <location>
        <begin position="156"/>
        <end position="177"/>
    </location>
</feature>